<dbReference type="EMBL" id="JAPFRF010000002">
    <property type="protein sequence ID" value="KAJ7342083.1"/>
    <property type="molecule type" value="Genomic_DNA"/>
</dbReference>
<protein>
    <submittedName>
        <fullName evidence="1">Uncharacterized protein</fullName>
    </submittedName>
</protein>
<dbReference type="Proteomes" id="UP001142489">
    <property type="component" value="Unassembled WGS sequence"/>
</dbReference>
<gene>
    <name evidence="1" type="ORF">JRQ81_008759</name>
</gene>
<name>A0A9Q0Y7L9_9SAUR</name>
<organism evidence="1 2">
    <name type="scientific">Phrynocephalus forsythii</name>
    <dbReference type="NCBI Taxonomy" id="171643"/>
    <lineage>
        <taxon>Eukaryota</taxon>
        <taxon>Metazoa</taxon>
        <taxon>Chordata</taxon>
        <taxon>Craniata</taxon>
        <taxon>Vertebrata</taxon>
        <taxon>Euteleostomi</taxon>
        <taxon>Lepidosauria</taxon>
        <taxon>Squamata</taxon>
        <taxon>Bifurcata</taxon>
        <taxon>Unidentata</taxon>
        <taxon>Episquamata</taxon>
        <taxon>Toxicofera</taxon>
        <taxon>Iguania</taxon>
        <taxon>Acrodonta</taxon>
        <taxon>Agamidae</taxon>
        <taxon>Agaminae</taxon>
        <taxon>Phrynocephalus</taxon>
    </lineage>
</organism>
<reference evidence="1" key="1">
    <citation type="journal article" date="2023" name="DNA Res.">
        <title>Chromosome-level genome assembly of Phrynocephalus forsythii using third-generation DNA sequencing and Hi-C analysis.</title>
        <authorList>
            <person name="Qi Y."/>
            <person name="Zhao W."/>
            <person name="Zhao Y."/>
            <person name="Niu C."/>
            <person name="Cao S."/>
            <person name="Zhang Y."/>
        </authorList>
    </citation>
    <scope>NUCLEOTIDE SEQUENCE</scope>
    <source>
        <tissue evidence="1">Muscle</tissue>
    </source>
</reference>
<evidence type="ECO:0000313" key="1">
    <source>
        <dbReference type="EMBL" id="KAJ7342083.1"/>
    </source>
</evidence>
<evidence type="ECO:0000313" key="2">
    <source>
        <dbReference type="Proteomes" id="UP001142489"/>
    </source>
</evidence>
<proteinExistence type="predicted"/>
<accession>A0A9Q0Y7L9</accession>
<feature type="non-terminal residue" evidence="1">
    <location>
        <position position="97"/>
    </location>
</feature>
<feature type="non-terminal residue" evidence="1">
    <location>
        <position position="1"/>
    </location>
</feature>
<dbReference type="OrthoDB" id="9050141at2759"/>
<keyword evidence="2" id="KW-1185">Reference proteome</keyword>
<comment type="caution">
    <text evidence="1">The sequence shown here is derived from an EMBL/GenBank/DDBJ whole genome shotgun (WGS) entry which is preliminary data.</text>
</comment>
<sequence length="97" mass="10848">RDSWCEGTRETKALLCKCRQLVRHFSHSIKAARMLSEKQVDLGQAEEFPPTHQVELHLRNGEMPGGAEGCIMSTTPIVGRGRELDIGATEWLAQSQM</sequence>
<dbReference type="AlphaFoldDB" id="A0A9Q0Y7L9"/>